<feature type="transmembrane region" description="Helical" evidence="1">
    <location>
        <begin position="315"/>
        <end position="337"/>
    </location>
</feature>
<evidence type="ECO:0000256" key="1">
    <source>
        <dbReference type="SAM" id="Phobius"/>
    </source>
</evidence>
<evidence type="ECO:0000313" key="2">
    <source>
        <dbReference type="EMBL" id="KAG0561767.1"/>
    </source>
</evidence>
<accession>A0A8T0GT75</accession>
<dbReference type="EMBL" id="CM026430">
    <property type="protein sequence ID" value="KAG0561767.1"/>
    <property type="molecule type" value="Genomic_DNA"/>
</dbReference>
<keyword evidence="1" id="KW-0472">Membrane</keyword>
<sequence length="416" mass="46851">MERECGKLGSSMSSSFRRALYVVSMACLWTMVAAQAAARPPISDPPAREGSPRELVSTVWGFILNFMALTLDHWGIVKNAINGPFLSSGKVVQTIFSDPMLHLYTKLEYALTSCLWRIQWLSTPKESVYIRTLISCKVVVNLSPAAYDDFHGKLDKLHEDVEVQDFSDVFVLGNEVLGCNETNVQLTATGKAMLVKAGVLPPVERLKILQGNSGAAVAVCAAQGGGYIYGILVRVVQGLHVSPIEVIGFYVSIHILVRAVCHYFTSSCHRPLYLFLEDEMEKEFIKKCQEFEGDKDLSEAYSSLFGSKYKLTYKLAIFVVYSLLCVILVFFLIYGIRSTSLRMVIPLIILISSLFSSFLSTTIFSDKLKHFYYYISPILHYFVYIYSLYFTIKYWDSFGYDIPSRGYLSKVLPYIG</sequence>
<feature type="transmembrane region" description="Helical" evidence="1">
    <location>
        <begin position="371"/>
        <end position="392"/>
    </location>
</feature>
<keyword evidence="1" id="KW-0812">Transmembrane</keyword>
<keyword evidence="1" id="KW-1133">Transmembrane helix</keyword>
<dbReference type="AlphaFoldDB" id="A0A8T0GT75"/>
<feature type="transmembrane region" description="Helical" evidence="1">
    <location>
        <begin position="58"/>
        <end position="77"/>
    </location>
</feature>
<feature type="transmembrane region" description="Helical" evidence="1">
    <location>
        <begin position="343"/>
        <end position="364"/>
    </location>
</feature>
<evidence type="ECO:0000313" key="3">
    <source>
        <dbReference type="Proteomes" id="UP000822688"/>
    </source>
</evidence>
<name>A0A8T0GT75_CERPU</name>
<dbReference type="Proteomes" id="UP000822688">
    <property type="component" value="Chromosome 9"/>
</dbReference>
<reference evidence="2" key="1">
    <citation type="submission" date="2020-06" db="EMBL/GenBank/DDBJ databases">
        <title>WGS assembly of Ceratodon purpureus strain R40.</title>
        <authorList>
            <person name="Carey S.B."/>
            <person name="Jenkins J."/>
            <person name="Shu S."/>
            <person name="Lovell J.T."/>
            <person name="Sreedasyam A."/>
            <person name="Maumus F."/>
            <person name="Tiley G.P."/>
            <person name="Fernandez-Pozo N."/>
            <person name="Barry K."/>
            <person name="Chen C."/>
            <person name="Wang M."/>
            <person name="Lipzen A."/>
            <person name="Daum C."/>
            <person name="Saski C.A."/>
            <person name="Payton A.C."/>
            <person name="Mcbreen J.C."/>
            <person name="Conrad R.E."/>
            <person name="Kollar L.M."/>
            <person name="Olsson S."/>
            <person name="Huttunen S."/>
            <person name="Landis J.B."/>
            <person name="Wickett N.J."/>
            <person name="Johnson M.G."/>
            <person name="Rensing S.A."/>
            <person name="Grimwood J."/>
            <person name="Schmutz J."/>
            <person name="Mcdaniel S.F."/>
        </authorList>
    </citation>
    <scope>NUCLEOTIDE SEQUENCE</scope>
    <source>
        <strain evidence="2">R40</strain>
    </source>
</reference>
<gene>
    <name evidence="2" type="ORF">KC19_9G090300</name>
</gene>
<keyword evidence="3" id="KW-1185">Reference proteome</keyword>
<protein>
    <submittedName>
        <fullName evidence="2">Uncharacterized protein</fullName>
    </submittedName>
</protein>
<comment type="caution">
    <text evidence="2">The sequence shown here is derived from an EMBL/GenBank/DDBJ whole genome shotgun (WGS) entry which is preliminary data.</text>
</comment>
<feature type="transmembrane region" description="Helical" evidence="1">
    <location>
        <begin position="20"/>
        <end position="38"/>
    </location>
</feature>
<organism evidence="2 3">
    <name type="scientific">Ceratodon purpureus</name>
    <name type="common">Fire moss</name>
    <name type="synonym">Dicranum purpureum</name>
    <dbReference type="NCBI Taxonomy" id="3225"/>
    <lineage>
        <taxon>Eukaryota</taxon>
        <taxon>Viridiplantae</taxon>
        <taxon>Streptophyta</taxon>
        <taxon>Embryophyta</taxon>
        <taxon>Bryophyta</taxon>
        <taxon>Bryophytina</taxon>
        <taxon>Bryopsida</taxon>
        <taxon>Dicranidae</taxon>
        <taxon>Pseudoditrichales</taxon>
        <taxon>Ditrichaceae</taxon>
        <taxon>Ceratodon</taxon>
    </lineage>
</organism>
<proteinExistence type="predicted"/>